<dbReference type="Proteomes" id="UP000199577">
    <property type="component" value="Unassembled WGS sequence"/>
</dbReference>
<keyword evidence="1" id="KW-0812">Transmembrane</keyword>
<keyword evidence="1" id="KW-0472">Membrane</keyword>
<feature type="domain" description="MacB-like periplasmic core" evidence="2">
    <location>
        <begin position="18"/>
        <end position="246"/>
    </location>
</feature>
<dbReference type="STRING" id="623281.SAMN05421747_11569"/>
<evidence type="ECO:0000256" key="1">
    <source>
        <dbReference type="SAM" id="Phobius"/>
    </source>
</evidence>
<evidence type="ECO:0000313" key="4">
    <source>
        <dbReference type="Proteomes" id="UP000199577"/>
    </source>
</evidence>
<dbReference type="InterPro" id="IPR025857">
    <property type="entry name" value="MacB_PCD"/>
</dbReference>
<evidence type="ECO:0000259" key="2">
    <source>
        <dbReference type="Pfam" id="PF12704"/>
    </source>
</evidence>
<dbReference type="PROSITE" id="PS51257">
    <property type="entry name" value="PROKAR_LIPOPROTEIN"/>
    <property type="match status" value="1"/>
</dbReference>
<keyword evidence="4" id="KW-1185">Reference proteome</keyword>
<dbReference type="RefSeq" id="WP_170845758.1">
    <property type="nucleotide sequence ID" value="NZ_FOLL01000015.1"/>
</dbReference>
<name>A0A1I1KJZ0_9SPHI</name>
<keyword evidence="1" id="KW-1133">Transmembrane helix</keyword>
<reference evidence="3 4" key="1">
    <citation type="submission" date="2016-10" db="EMBL/GenBank/DDBJ databases">
        <authorList>
            <person name="de Groot N.N."/>
        </authorList>
    </citation>
    <scope>NUCLEOTIDE SEQUENCE [LARGE SCALE GENOMIC DNA]</scope>
    <source>
        <strain evidence="3 4">DSM 22900</strain>
    </source>
</reference>
<dbReference type="AlphaFoldDB" id="A0A1I1KJZ0"/>
<dbReference type="EMBL" id="FOLL01000015">
    <property type="protein sequence ID" value="SFC58453.1"/>
    <property type="molecule type" value="Genomic_DNA"/>
</dbReference>
<feature type="transmembrane region" description="Helical" evidence="1">
    <location>
        <begin position="16"/>
        <end position="36"/>
    </location>
</feature>
<dbReference type="Pfam" id="PF12704">
    <property type="entry name" value="MacB_PCD"/>
    <property type="match status" value="1"/>
</dbReference>
<proteinExistence type="predicted"/>
<accession>A0A1I1KJZ0</accession>
<organism evidence="3 4">
    <name type="scientific">Parapedobacter composti</name>
    <dbReference type="NCBI Taxonomy" id="623281"/>
    <lineage>
        <taxon>Bacteria</taxon>
        <taxon>Pseudomonadati</taxon>
        <taxon>Bacteroidota</taxon>
        <taxon>Sphingobacteriia</taxon>
        <taxon>Sphingobacteriales</taxon>
        <taxon>Sphingobacteriaceae</taxon>
        <taxon>Parapedobacter</taxon>
    </lineage>
</organism>
<evidence type="ECO:0000313" key="3">
    <source>
        <dbReference type="EMBL" id="SFC58453.1"/>
    </source>
</evidence>
<gene>
    <name evidence="3" type="ORF">SAMN05421747_11569</name>
</gene>
<protein>
    <submittedName>
        <fullName evidence="3">MacB-like core domain-containing protein</fullName>
    </submittedName>
</protein>
<sequence>MNDLKLTLRHLWRNRLFTALNILGLAIGISACWVIYRIIDHEFSYDANLPNSDRIYKVISAFSREGRESRMGGVSAPLYQGIEEELAGVQHVVPVFGKWVSSVEIKRQNQAAFIQEDPSGIVATNASYFKMLPYAWLAGNKHTALDAPESVVLTQSRAAIYFPDIQTEDMLHRTITYYGQDTVVRTVTGIVADYFTPSEFTAQEFVVLPRVAYDTYVWTNTNGSDRLYLQLQGGVDVRTKLDQINELDARHWKAFEDERKSGGNANIPPGYGHMNSCLSGTSIFRPTCLTVQT</sequence>